<dbReference type="Pfam" id="PF04994">
    <property type="entry name" value="TfoX_C"/>
    <property type="match status" value="1"/>
</dbReference>
<feature type="domain" description="TfoX C-terminal" evidence="1">
    <location>
        <begin position="9"/>
        <end position="84"/>
    </location>
</feature>
<dbReference type="EMBL" id="NKCZ01000047">
    <property type="protein sequence ID" value="POD89054.1"/>
    <property type="molecule type" value="Genomic_DNA"/>
</dbReference>
<sequence>MKENESNGNLNQITQHGPTLAKQLEAVAITSPEQLSTMGSKDAFAAIKKVNPHACIQLLYSLQGAIEDKPYTQLPTKTREDLKQYFRSLA</sequence>
<evidence type="ECO:0000259" key="1">
    <source>
        <dbReference type="Pfam" id="PF04994"/>
    </source>
</evidence>
<reference evidence="2 3" key="1">
    <citation type="submission" date="2017-06" db="EMBL/GenBank/DDBJ databases">
        <title>Genome sequence of Lactobacillus plantarum subsp. plantarum strain SRCM101258.</title>
        <authorList>
            <person name="Cho S.H."/>
        </authorList>
    </citation>
    <scope>NUCLEOTIDE SEQUENCE [LARGE SCALE GENOMIC DNA]</scope>
    <source>
        <strain evidence="2 3">SRCM101258</strain>
    </source>
</reference>
<dbReference type="AlphaFoldDB" id="A0A2S3U9L5"/>
<accession>A0A2S3U9L5</accession>
<evidence type="ECO:0000313" key="3">
    <source>
        <dbReference type="Proteomes" id="UP000236990"/>
    </source>
</evidence>
<dbReference type="PANTHER" id="PTHR36121">
    <property type="entry name" value="PROTEIN SXY"/>
    <property type="match status" value="1"/>
</dbReference>
<dbReference type="InterPro" id="IPR047525">
    <property type="entry name" value="TfoX-like"/>
</dbReference>
<dbReference type="PANTHER" id="PTHR36121:SF1">
    <property type="entry name" value="PROTEIN SXY"/>
    <property type="match status" value="1"/>
</dbReference>
<gene>
    <name evidence="2" type="ORF">S101258_00226</name>
</gene>
<dbReference type="Gene3D" id="1.10.150.20">
    <property type="entry name" value="5' to 3' exonuclease, C-terminal subdomain"/>
    <property type="match status" value="1"/>
</dbReference>
<protein>
    <recommendedName>
        <fullName evidence="1">TfoX C-terminal domain-containing protein</fullName>
    </recommendedName>
</protein>
<dbReference type="InterPro" id="IPR007077">
    <property type="entry name" value="TfoX_C"/>
</dbReference>
<evidence type="ECO:0000313" key="2">
    <source>
        <dbReference type="EMBL" id="POD89054.1"/>
    </source>
</evidence>
<comment type="caution">
    <text evidence="2">The sequence shown here is derived from an EMBL/GenBank/DDBJ whole genome shotgun (WGS) entry which is preliminary data.</text>
</comment>
<organism evidence="2 3">
    <name type="scientific">Lactiplantibacillus plantarum subsp. plantarum</name>
    <dbReference type="NCBI Taxonomy" id="337330"/>
    <lineage>
        <taxon>Bacteria</taxon>
        <taxon>Bacillati</taxon>
        <taxon>Bacillota</taxon>
        <taxon>Bacilli</taxon>
        <taxon>Lactobacillales</taxon>
        <taxon>Lactobacillaceae</taxon>
        <taxon>Lactiplantibacillus</taxon>
    </lineage>
</organism>
<dbReference type="Proteomes" id="UP000236990">
    <property type="component" value="Unassembled WGS sequence"/>
</dbReference>
<name>A0A2S3U9L5_LACPN</name>
<proteinExistence type="predicted"/>